<name>A0A0R2K1C2_9LACO</name>
<dbReference type="EMBL" id="JQBY01000004">
    <property type="protein sequence ID" value="KRN83163.1"/>
    <property type="molecule type" value="Genomic_DNA"/>
</dbReference>
<evidence type="ECO:0000313" key="1">
    <source>
        <dbReference type="EMBL" id="KRN83163.1"/>
    </source>
</evidence>
<dbReference type="Proteomes" id="UP000051749">
    <property type="component" value="Unassembled WGS sequence"/>
</dbReference>
<protein>
    <recommendedName>
        <fullName evidence="3">DUF2974 domain-containing protein</fullName>
    </recommendedName>
</protein>
<dbReference type="InterPro" id="IPR024499">
    <property type="entry name" value="Mbeg1-like"/>
</dbReference>
<organism evidence="1 2">
    <name type="scientific">Pediococcus ethanolidurans</name>
    <dbReference type="NCBI Taxonomy" id="319653"/>
    <lineage>
        <taxon>Bacteria</taxon>
        <taxon>Bacillati</taxon>
        <taxon>Bacillota</taxon>
        <taxon>Bacilli</taxon>
        <taxon>Lactobacillales</taxon>
        <taxon>Lactobacillaceae</taxon>
        <taxon>Pediococcus</taxon>
    </lineage>
</organism>
<accession>A0A0R2K1C2</accession>
<dbReference type="OrthoDB" id="9769481at2"/>
<dbReference type="AlphaFoldDB" id="A0A0R2K1C2"/>
<proteinExistence type="predicted"/>
<comment type="caution">
    <text evidence="1">The sequence shown here is derived from an EMBL/GenBank/DDBJ whole genome shotgun (WGS) entry which is preliminary data.</text>
</comment>
<reference evidence="1 2" key="1">
    <citation type="journal article" date="2015" name="Genome Announc.">
        <title>Expanding the biotechnology potential of lactobacilli through comparative genomics of 213 strains and associated genera.</title>
        <authorList>
            <person name="Sun Z."/>
            <person name="Harris H.M."/>
            <person name="McCann A."/>
            <person name="Guo C."/>
            <person name="Argimon S."/>
            <person name="Zhang W."/>
            <person name="Yang X."/>
            <person name="Jeffery I.B."/>
            <person name="Cooney J.C."/>
            <person name="Kagawa T.F."/>
            <person name="Liu W."/>
            <person name="Song Y."/>
            <person name="Salvetti E."/>
            <person name="Wrobel A."/>
            <person name="Rasinkangas P."/>
            <person name="Parkhill J."/>
            <person name="Rea M.C."/>
            <person name="O'Sullivan O."/>
            <person name="Ritari J."/>
            <person name="Douillard F.P."/>
            <person name="Paul Ross R."/>
            <person name="Yang R."/>
            <person name="Briner A.E."/>
            <person name="Felis G.E."/>
            <person name="de Vos W.M."/>
            <person name="Barrangou R."/>
            <person name="Klaenhammer T.R."/>
            <person name="Caufield P.W."/>
            <person name="Cui Y."/>
            <person name="Zhang H."/>
            <person name="O'Toole P.W."/>
        </authorList>
    </citation>
    <scope>NUCLEOTIDE SEQUENCE [LARGE SCALE GENOMIC DNA]</scope>
    <source>
        <strain evidence="1 2">DSM 22301</strain>
    </source>
</reference>
<evidence type="ECO:0000313" key="2">
    <source>
        <dbReference type="Proteomes" id="UP000051749"/>
    </source>
</evidence>
<dbReference type="InterPro" id="IPR029058">
    <property type="entry name" value="AB_hydrolase_fold"/>
</dbReference>
<dbReference type="STRING" id="319653.SAMN04487973_105116"/>
<dbReference type="SUPFAM" id="SSF53474">
    <property type="entry name" value="alpha/beta-Hydrolases"/>
    <property type="match status" value="2"/>
</dbReference>
<gene>
    <name evidence="1" type="ORF">IV87_GL001602</name>
</gene>
<dbReference type="PATRIC" id="fig|319653.3.peg.1627"/>
<sequence>MIMPDLLKYLDNYNRPLTASLNVADQMILTRLPFLPWQAIVSKNFSDEVPLRDALKQLEQQLVHTSEYVLLPNDRILIQKLQTSFRYEKVKLSGFKIQAPENLDKQCAAITVSIDSHTKIIVFRGADGTTLGWKSDLRIIYDADSTTWQDFAVDYLKQVGILPFDTLQVIGFSKGGSMAIYAASHASSDIQKRVKQVVNFDGPQVASKPTQTEPVKSRFQTYLPQLPFFGIGSEFTNPPIIVNSTATGIWQHDLYSWQLHDAIPVELGRASTTDNFLTHELRPWLRQQKHDRAQLFIDTFWTILDKSEAVSINDLLKHWQQVTKAFRIQSNSWDPMARQMGQKALQSAFQIIVTFAHF</sequence>
<dbReference type="Pfam" id="PF11187">
    <property type="entry name" value="Mbeg1-like"/>
    <property type="match status" value="1"/>
</dbReference>
<dbReference type="Gene3D" id="3.40.50.1820">
    <property type="entry name" value="alpha/beta hydrolase"/>
    <property type="match status" value="1"/>
</dbReference>
<evidence type="ECO:0008006" key="3">
    <source>
        <dbReference type="Google" id="ProtNLM"/>
    </source>
</evidence>